<protein>
    <submittedName>
        <fullName evidence="2">Lantibiotic immunity ABC transporter MutG family permease subunit</fullName>
    </submittedName>
</protein>
<name>A0A6M0H738_9CLOT</name>
<feature type="transmembrane region" description="Helical" evidence="1">
    <location>
        <begin position="231"/>
        <end position="249"/>
    </location>
</feature>
<sequence length="258" mass="28958">MSILNKISSDWMRTKHTPIRIMVYFSPIIYPILMLWYSSFSRGSELWQLNIHSIFSQGLGILLPMVVALLTTLVVQQEEQAASFIGLLAEPVSRKSIYVSKLLMVIFITIVDLLLATAIFLLGMKFVLHVENIYYIKFFESALLLALGTLFLYGFHLIVAFMFGVGPNIVIGSIGLIAAGLMATGLGDGIWQYIPWAWSIRLGGMIGATFPEYSYSSVIANYFNSELLKGVVPAVILFILVLIIGSLWFERWEGRKED</sequence>
<dbReference type="CDD" id="cd21808">
    <property type="entry name" value="ABC-2_lan_permease_MutG"/>
    <property type="match status" value="1"/>
</dbReference>
<keyword evidence="3" id="KW-1185">Reference proteome</keyword>
<keyword evidence="1" id="KW-0472">Membrane</keyword>
<evidence type="ECO:0000256" key="1">
    <source>
        <dbReference type="SAM" id="Phobius"/>
    </source>
</evidence>
<keyword evidence="1" id="KW-0812">Transmembrane</keyword>
<feature type="transmembrane region" description="Helical" evidence="1">
    <location>
        <begin position="102"/>
        <end position="122"/>
    </location>
</feature>
<dbReference type="RefSeq" id="WP_199870881.1">
    <property type="nucleotide sequence ID" value="NZ_JAAGPU010000047.1"/>
</dbReference>
<evidence type="ECO:0000313" key="3">
    <source>
        <dbReference type="Proteomes" id="UP000481872"/>
    </source>
</evidence>
<feature type="transmembrane region" description="Helical" evidence="1">
    <location>
        <begin position="142"/>
        <end position="163"/>
    </location>
</feature>
<dbReference type="NCBIfam" id="TIGR03733">
    <property type="entry name" value="lanti_perm_MutG"/>
    <property type="match status" value="1"/>
</dbReference>
<keyword evidence="1" id="KW-1133">Transmembrane helix</keyword>
<proteinExistence type="predicted"/>
<dbReference type="InterPro" id="IPR022294">
    <property type="entry name" value="ABC-transptr_permeasesu"/>
</dbReference>
<feature type="transmembrane region" description="Helical" evidence="1">
    <location>
        <begin position="21"/>
        <end position="39"/>
    </location>
</feature>
<feature type="transmembrane region" description="Helical" evidence="1">
    <location>
        <begin position="51"/>
        <end position="75"/>
    </location>
</feature>
<gene>
    <name evidence="2" type="ORF">G3M99_16940</name>
</gene>
<comment type="caution">
    <text evidence="2">The sequence shown here is derived from an EMBL/GenBank/DDBJ whole genome shotgun (WGS) entry which is preliminary data.</text>
</comment>
<accession>A0A6M0H738</accession>
<dbReference type="Pfam" id="PF12730">
    <property type="entry name" value="ABC2_membrane_4"/>
    <property type="match status" value="1"/>
</dbReference>
<dbReference type="AlphaFoldDB" id="A0A6M0H738"/>
<evidence type="ECO:0000313" key="2">
    <source>
        <dbReference type="EMBL" id="NEU06495.1"/>
    </source>
</evidence>
<dbReference type="Proteomes" id="UP000481872">
    <property type="component" value="Unassembled WGS sequence"/>
</dbReference>
<dbReference type="EMBL" id="JAAGPU010000047">
    <property type="protein sequence ID" value="NEU06495.1"/>
    <property type="molecule type" value="Genomic_DNA"/>
</dbReference>
<feature type="transmembrane region" description="Helical" evidence="1">
    <location>
        <begin position="170"/>
        <end position="194"/>
    </location>
</feature>
<reference evidence="2 3" key="1">
    <citation type="submission" date="2020-02" db="EMBL/GenBank/DDBJ databases">
        <title>Genome assembly of a novel Clostridium senegalense strain.</title>
        <authorList>
            <person name="Gupta T.B."/>
            <person name="Jauregui R."/>
            <person name="Maclean P."/>
            <person name="Nawarathana A."/>
            <person name="Brightwell G."/>
        </authorList>
    </citation>
    <scope>NUCLEOTIDE SEQUENCE [LARGE SCALE GENOMIC DNA]</scope>
    <source>
        <strain evidence="2 3">AGRFS4</strain>
    </source>
</reference>
<organism evidence="2 3">
    <name type="scientific">Clostridium senegalense</name>
    <dbReference type="NCBI Taxonomy" id="1465809"/>
    <lineage>
        <taxon>Bacteria</taxon>
        <taxon>Bacillati</taxon>
        <taxon>Bacillota</taxon>
        <taxon>Clostridia</taxon>
        <taxon>Eubacteriales</taxon>
        <taxon>Clostridiaceae</taxon>
        <taxon>Clostridium</taxon>
    </lineage>
</organism>